<sequence>MQLEKKRKSCDINRLHGTTVTLEPRAMDVGDTFIERRLSGETASASRRQPISLVSETADGLQVHAWTAAALGGLQKDQLSNLKAAVDKFGACSAKAQGLRGPVTDFGRLCSSDHILYLLLDATPVRGLVLGGIKIGRKNLFIRDHEGTYLNIKPLCVLDFYVHESFQRQGIGLRLFEEVLKYQSTTAGALAYDRPSNKLLNFLSKHYGLCSYLPQSNNFIIFQQYWLPAGPGAAKMNLKQQAELTRAGRHSPPCLPHLPHLQGKLRQMHLPHVPAQVMQLICIVT</sequence>
<organism evidence="5 6">
    <name type="scientific">Apatococcus lobatus</name>
    <dbReference type="NCBI Taxonomy" id="904363"/>
    <lineage>
        <taxon>Eukaryota</taxon>
        <taxon>Viridiplantae</taxon>
        <taxon>Chlorophyta</taxon>
        <taxon>core chlorophytes</taxon>
        <taxon>Trebouxiophyceae</taxon>
        <taxon>Chlorellales</taxon>
        <taxon>Chlorellaceae</taxon>
        <taxon>Apatococcus</taxon>
    </lineage>
</organism>
<proteinExistence type="inferred from homology"/>
<feature type="site" description="Crucial for catalytic activity" evidence="3">
    <location>
        <position position="97"/>
    </location>
</feature>
<feature type="binding site" evidence="3">
    <location>
        <begin position="160"/>
        <end position="173"/>
    </location>
    <ligand>
        <name>acetyl-CoA</name>
        <dbReference type="ChEBI" id="CHEBI:57288"/>
    </ligand>
</feature>
<comment type="similarity">
    <text evidence="3">Belongs to the acetyltransferase ATAT1 family.</text>
</comment>
<dbReference type="AlphaFoldDB" id="A0AAW1R9Z7"/>
<gene>
    <name evidence="5" type="ORF">WJX74_001612</name>
</gene>
<dbReference type="PANTHER" id="PTHR12327:SF0">
    <property type="entry name" value="ALPHA-TUBULIN N-ACETYLTRANSFERASE 1"/>
    <property type="match status" value="1"/>
</dbReference>
<dbReference type="InterPro" id="IPR016181">
    <property type="entry name" value="Acyl_CoA_acyltransferase"/>
</dbReference>
<evidence type="ECO:0000313" key="6">
    <source>
        <dbReference type="Proteomes" id="UP001438707"/>
    </source>
</evidence>
<dbReference type="Pfam" id="PF05301">
    <property type="entry name" value="Acetyltransf_16"/>
    <property type="match status" value="1"/>
</dbReference>
<dbReference type="Proteomes" id="UP001438707">
    <property type="component" value="Unassembled WGS sequence"/>
</dbReference>
<dbReference type="CDD" id="cd04301">
    <property type="entry name" value="NAT_SF"/>
    <property type="match status" value="1"/>
</dbReference>
<dbReference type="GO" id="GO:0005874">
    <property type="term" value="C:microtubule"/>
    <property type="evidence" value="ECO:0007669"/>
    <property type="project" value="InterPro"/>
</dbReference>
<dbReference type="HAMAP" id="MF_03130">
    <property type="entry name" value="mec17"/>
    <property type="match status" value="1"/>
</dbReference>
<dbReference type="GO" id="GO:0019799">
    <property type="term" value="F:tubulin N-acetyltransferase activity"/>
    <property type="evidence" value="ECO:0007669"/>
    <property type="project" value="UniProtKB-UniRule"/>
</dbReference>
<keyword evidence="1 3" id="KW-0808">Transferase</keyword>
<keyword evidence="2 3" id="KW-0012">Acyltransferase</keyword>
<keyword evidence="6" id="KW-1185">Reference proteome</keyword>
<evidence type="ECO:0000256" key="2">
    <source>
        <dbReference type="ARBA" id="ARBA00023315"/>
    </source>
</evidence>
<dbReference type="EMBL" id="JALJOS010000015">
    <property type="protein sequence ID" value="KAK9830669.1"/>
    <property type="molecule type" value="Genomic_DNA"/>
</dbReference>
<evidence type="ECO:0000313" key="5">
    <source>
        <dbReference type="EMBL" id="KAK9830669.1"/>
    </source>
</evidence>
<reference evidence="5 6" key="1">
    <citation type="journal article" date="2024" name="Nat. Commun.">
        <title>Phylogenomics reveals the evolutionary origins of lichenization in chlorophyte algae.</title>
        <authorList>
            <person name="Puginier C."/>
            <person name="Libourel C."/>
            <person name="Otte J."/>
            <person name="Skaloud P."/>
            <person name="Haon M."/>
            <person name="Grisel S."/>
            <person name="Petersen M."/>
            <person name="Berrin J.G."/>
            <person name="Delaux P.M."/>
            <person name="Dal Grande F."/>
            <person name="Keller J."/>
        </authorList>
    </citation>
    <scope>NUCLEOTIDE SEQUENCE [LARGE SCALE GENOMIC DNA]</scope>
    <source>
        <strain evidence="5 6">SAG 2145</strain>
    </source>
</reference>
<comment type="catalytic activity">
    <reaction evidence="3">
        <text>L-lysyl-[alpha-tubulin] + acetyl-CoA = N(6)-acetyl-L-lysyl-[alpha-tubulin] + CoA + H(+)</text>
        <dbReference type="Rhea" id="RHEA:15277"/>
        <dbReference type="Rhea" id="RHEA-COMP:11278"/>
        <dbReference type="Rhea" id="RHEA-COMP:11279"/>
        <dbReference type="ChEBI" id="CHEBI:15378"/>
        <dbReference type="ChEBI" id="CHEBI:29969"/>
        <dbReference type="ChEBI" id="CHEBI:57287"/>
        <dbReference type="ChEBI" id="CHEBI:57288"/>
        <dbReference type="ChEBI" id="CHEBI:61930"/>
        <dbReference type="EC" id="2.3.1.108"/>
    </reaction>
</comment>
<name>A0AAW1R9Z7_9CHLO</name>
<dbReference type="InterPro" id="IPR007965">
    <property type="entry name" value="GNAT_ATAT"/>
</dbReference>
<dbReference type="PANTHER" id="PTHR12327">
    <property type="entry name" value="ALPHA-TUBULIN N-ACETYLTRANSFERASE 1"/>
    <property type="match status" value="1"/>
</dbReference>
<evidence type="ECO:0000256" key="3">
    <source>
        <dbReference type="HAMAP-Rule" id="MF_03130"/>
    </source>
</evidence>
<dbReference type="PROSITE" id="PS51730">
    <property type="entry name" value="GNAT_ATAT"/>
    <property type="match status" value="1"/>
</dbReference>
<protein>
    <recommendedName>
        <fullName evidence="3">Alpha-tubulin N-acetyltransferase</fullName>
        <shortName evidence="3">Alpha-TAT</shortName>
        <shortName evidence="3">TAT</shortName>
        <ecNumber evidence="3">2.3.1.108</ecNumber>
    </recommendedName>
    <alternativeName>
        <fullName evidence="3">Acetyltransferase mec-17 homolog</fullName>
    </alternativeName>
</protein>
<feature type="binding site" evidence="3">
    <location>
        <begin position="196"/>
        <end position="205"/>
    </location>
    <ligand>
        <name>acetyl-CoA</name>
        <dbReference type="ChEBI" id="CHEBI:57288"/>
    </ligand>
</feature>
<dbReference type="InterPro" id="IPR038746">
    <property type="entry name" value="Atat"/>
</dbReference>
<comment type="caution">
    <text evidence="5">The sequence shown here is derived from an EMBL/GenBank/DDBJ whole genome shotgun (WGS) entry which is preliminary data.</text>
</comment>
<dbReference type="GO" id="GO:0070507">
    <property type="term" value="P:regulation of microtubule cytoskeleton organization"/>
    <property type="evidence" value="ECO:0007669"/>
    <property type="project" value="UniProtKB-UniRule"/>
</dbReference>
<evidence type="ECO:0000256" key="1">
    <source>
        <dbReference type="ARBA" id="ARBA00022679"/>
    </source>
</evidence>
<dbReference type="Gene3D" id="3.40.630.30">
    <property type="match status" value="1"/>
</dbReference>
<dbReference type="EC" id="2.3.1.108" evidence="3"/>
<dbReference type="SUPFAM" id="SSF55729">
    <property type="entry name" value="Acyl-CoA N-acyltransferases (Nat)"/>
    <property type="match status" value="1"/>
</dbReference>
<evidence type="ECO:0000259" key="4">
    <source>
        <dbReference type="PROSITE" id="PS51730"/>
    </source>
</evidence>
<comment type="function">
    <text evidence="3">Specifically acetylates 'Lys-40' in alpha-tubulin on the lumenal side of microtubules. Promotes microtubule destabilization and accelerates microtubule dynamics; this activity may be independent of acetylation activity. Acetylates alpha-tubulin with a slow enzymatic rate, due to a catalytic site that is not optimized for acetyl transfer. Enters the microtubule through each end and diffuses quickly throughout the lumen of microtubules. Acetylates only long/old microtubules because of its slow acetylation rate since it does not have time to act on dynamically unstable microtubules before the enzyme is released.</text>
</comment>
<accession>A0AAW1R9Z7</accession>
<feature type="domain" description="N-acetyltransferase" evidence="4">
    <location>
        <begin position="55"/>
        <end position="226"/>
    </location>
</feature>